<keyword evidence="5" id="KW-0067">ATP-binding</keyword>
<dbReference type="EMBL" id="GBHO01003594">
    <property type="protein sequence ID" value="JAG40010.1"/>
    <property type="molecule type" value="Transcribed_RNA"/>
</dbReference>
<keyword evidence="6" id="KW-0648">Protein biosynthesis</keyword>
<dbReference type="AlphaFoldDB" id="A0A0A9ZDW0"/>
<reference evidence="9" key="2">
    <citation type="submission" date="2014-07" db="EMBL/GenBank/DDBJ databases">
        <authorList>
            <person name="Hull J."/>
        </authorList>
    </citation>
    <scope>NUCLEOTIDE SEQUENCE</scope>
</reference>
<sequence>MTYNDAIQWLCDNSIMNEETGTVFTFGDDITESPERRMVDTINKPIFLHHFPAKNKPFYMAREVNDPSVTQSVDLLLPTVGEIVGGSMRTTNLQWMLERMKEEKVDPSSYYWYTDLRKYGSSSSAGWGIGVERLLCWFLGLHNIRDACLFPRYIGRASP</sequence>
<proteinExistence type="predicted"/>
<evidence type="ECO:0000256" key="3">
    <source>
        <dbReference type="ARBA" id="ARBA00022598"/>
    </source>
</evidence>
<feature type="domain" description="Aminoacyl-transfer RNA synthetases class-II family profile" evidence="8">
    <location>
        <begin position="36"/>
        <end position="151"/>
    </location>
</feature>
<evidence type="ECO:0000259" key="8">
    <source>
        <dbReference type="PROSITE" id="PS50862"/>
    </source>
</evidence>
<evidence type="ECO:0000256" key="7">
    <source>
        <dbReference type="ARBA" id="ARBA00023146"/>
    </source>
</evidence>
<organism evidence="9">
    <name type="scientific">Lygus hesperus</name>
    <name type="common">Western plant bug</name>
    <dbReference type="NCBI Taxonomy" id="30085"/>
    <lineage>
        <taxon>Eukaryota</taxon>
        <taxon>Metazoa</taxon>
        <taxon>Ecdysozoa</taxon>
        <taxon>Arthropoda</taxon>
        <taxon>Hexapoda</taxon>
        <taxon>Insecta</taxon>
        <taxon>Pterygota</taxon>
        <taxon>Neoptera</taxon>
        <taxon>Paraneoptera</taxon>
        <taxon>Hemiptera</taxon>
        <taxon>Heteroptera</taxon>
        <taxon>Panheteroptera</taxon>
        <taxon>Cimicomorpha</taxon>
        <taxon>Miridae</taxon>
        <taxon>Mirini</taxon>
        <taxon>Lygus</taxon>
    </lineage>
</organism>
<dbReference type="PANTHER" id="PTHR22594">
    <property type="entry name" value="ASPARTYL/LYSYL-TRNA SYNTHETASE"/>
    <property type="match status" value="1"/>
</dbReference>
<dbReference type="InterPro" id="IPR045864">
    <property type="entry name" value="aa-tRNA-synth_II/BPL/LPL"/>
</dbReference>
<dbReference type="PANTHER" id="PTHR22594:SF16">
    <property type="entry name" value="ASPARAGINE--TRNA LIGASE, CYTOPLASMIC"/>
    <property type="match status" value="1"/>
</dbReference>
<evidence type="ECO:0000256" key="4">
    <source>
        <dbReference type="ARBA" id="ARBA00022741"/>
    </source>
</evidence>
<protein>
    <submittedName>
        <fullName evidence="9">Asparagine--tRNA ligase, cytoplasmic</fullName>
    </submittedName>
</protein>
<name>A0A0A9ZDW0_LYGHE</name>
<gene>
    <name evidence="9" type="primary">Nars</name>
    <name evidence="9" type="ORF">CM83_7268</name>
    <name evidence="10" type="ORF">g.3626</name>
</gene>
<comment type="subcellular location">
    <subcellularLocation>
        <location evidence="1">Cytoplasm</location>
    </subcellularLocation>
</comment>
<evidence type="ECO:0000313" key="10">
    <source>
        <dbReference type="EMBL" id="JAQ03916.1"/>
    </source>
</evidence>
<reference evidence="10" key="3">
    <citation type="journal article" date="2016" name="Gigascience">
        <title>De novo construction of an expanded transcriptome assembly for the western tarnished plant bug, Lygus hesperus.</title>
        <authorList>
            <person name="Tassone E.E."/>
            <person name="Geib S.M."/>
            <person name="Hall B."/>
            <person name="Fabrick J.A."/>
            <person name="Brent C.S."/>
            <person name="Hull J.J."/>
        </authorList>
    </citation>
    <scope>NUCLEOTIDE SEQUENCE</scope>
</reference>
<evidence type="ECO:0000313" key="9">
    <source>
        <dbReference type="EMBL" id="JAG40010.1"/>
    </source>
</evidence>
<evidence type="ECO:0000256" key="2">
    <source>
        <dbReference type="ARBA" id="ARBA00022490"/>
    </source>
</evidence>
<evidence type="ECO:0000256" key="5">
    <source>
        <dbReference type="ARBA" id="ARBA00022840"/>
    </source>
</evidence>
<dbReference type="InterPro" id="IPR004364">
    <property type="entry name" value="Aa-tRNA-synt_II"/>
</dbReference>
<dbReference type="SUPFAM" id="SSF55681">
    <property type="entry name" value="Class II aaRS and biotin synthetases"/>
    <property type="match status" value="1"/>
</dbReference>
<dbReference type="GO" id="GO:0005524">
    <property type="term" value="F:ATP binding"/>
    <property type="evidence" value="ECO:0007669"/>
    <property type="project" value="UniProtKB-KW"/>
</dbReference>
<dbReference type="Pfam" id="PF00152">
    <property type="entry name" value="tRNA-synt_2"/>
    <property type="match status" value="1"/>
</dbReference>
<keyword evidence="3 9" id="KW-0436">Ligase</keyword>
<dbReference type="GO" id="GO:0004816">
    <property type="term" value="F:asparagine-tRNA ligase activity"/>
    <property type="evidence" value="ECO:0007669"/>
    <property type="project" value="TreeGrafter"/>
</dbReference>
<keyword evidence="4" id="KW-0547">Nucleotide-binding</keyword>
<accession>A0A0A9ZDW0</accession>
<dbReference type="Gene3D" id="3.30.930.10">
    <property type="entry name" value="Bira Bifunctional Protein, Domain 2"/>
    <property type="match status" value="1"/>
</dbReference>
<dbReference type="EMBL" id="GDHC01014713">
    <property type="protein sequence ID" value="JAQ03916.1"/>
    <property type="molecule type" value="Transcribed_RNA"/>
</dbReference>
<evidence type="ECO:0000256" key="1">
    <source>
        <dbReference type="ARBA" id="ARBA00004496"/>
    </source>
</evidence>
<dbReference type="GO" id="GO:0005737">
    <property type="term" value="C:cytoplasm"/>
    <property type="evidence" value="ECO:0007669"/>
    <property type="project" value="UniProtKB-SubCell"/>
</dbReference>
<keyword evidence="2" id="KW-0963">Cytoplasm</keyword>
<reference evidence="9" key="1">
    <citation type="journal article" date="2014" name="PLoS ONE">
        <title>Transcriptome-Based Identification of ABC Transporters in the Western Tarnished Plant Bug Lygus hesperus.</title>
        <authorList>
            <person name="Hull J.J."/>
            <person name="Chaney K."/>
            <person name="Geib S.M."/>
            <person name="Fabrick J.A."/>
            <person name="Brent C.S."/>
            <person name="Walsh D."/>
            <person name="Lavine L.C."/>
        </authorList>
    </citation>
    <scope>NUCLEOTIDE SEQUENCE</scope>
</reference>
<dbReference type="PROSITE" id="PS50862">
    <property type="entry name" value="AA_TRNA_LIGASE_II"/>
    <property type="match status" value="1"/>
</dbReference>
<dbReference type="InterPro" id="IPR006195">
    <property type="entry name" value="aa-tRNA-synth_II"/>
</dbReference>
<keyword evidence="7" id="KW-0030">Aminoacyl-tRNA synthetase</keyword>
<dbReference type="GO" id="GO:0006421">
    <property type="term" value="P:asparaginyl-tRNA aminoacylation"/>
    <property type="evidence" value="ECO:0007669"/>
    <property type="project" value="TreeGrafter"/>
</dbReference>
<evidence type="ECO:0000256" key="6">
    <source>
        <dbReference type="ARBA" id="ARBA00022917"/>
    </source>
</evidence>